<feature type="non-terminal residue" evidence="2">
    <location>
        <position position="1"/>
    </location>
</feature>
<feature type="non-terminal residue" evidence="2">
    <location>
        <position position="132"/>
    </location>
</feature>
<evidence type="ECO:0000313" key="2">
    <source>
        <dbReference type="EMBL" id="GAI81858.1"/>
    </source>
</evidence>
<sequence length="132" mass="15591">PDCKVIIDTKNYNENLNDHIEQIKEYTFDEAALLTIIANGLEIRIYSPLRGVAFERSLLYCVRRQDLGKESVWKILTDLLHNESLQNRNVLKKINEREREIKDAMANEERLNQECDRKIESIDSEIEIKEEQ</sequence>
<dbReference type="AlphaFoldDB" id="X1RMI2"/>
<dbReference type="EMBL" id="BARW01013620">
    <property type="protein sequence ID" value="GAI81858.1"/>
    <property type="molecule type" value="Genomic_DNA"/>
</dbReference>
<comment type="caution">
    <text evidence="2">The sequence shown here is derived from an EMBL/GenBank/DDBJ whole genome shotgun (WGS) entry which is preliminary data.</text>
</comment>
<evidence type="ECO:0008006" key="3">
    <source>
        <dbReference type="Google" id="ProtNLM"/>
    </source>
</evidence>
<reference evidence="2" key="1">
    <citation type="journal article" date="2014" name="Front. Microbiol.">
        <title>High frequency of phylogenetically diverse reductive dehalogenase-homologous genes in deep subseafloor sedimentary metagenomes.</title>
        <authorList>
            <person name="Kawai M."/>
            <person name="Futagami T."/>
            <person name="Toyoda A."/>
            <person name="Takaki Y."/>
            <person name="Nishi S."/>
            <person name="Hori S."/>
            <person name="Arai W."/>
            <person name="Tsubouchi T."/>
            <person name="Morono Y."/>
            <person name="Uchiyama I."/>
            <person name="Ito T."/>
            <person name="Fujiyama A."/>
            <person name="Inagaki F."/>
            <person name="Takami H."/>
        </authorList>
    </citation>
    <scope>NUCLEOTIDE SEQUENCE</scope>
    <source>
        <strain evidence="2">Expedition CK06-06</strain>
    </source>
</reference>
<feature type="coiled-coil region" evidence="1">
    <location>
        <begin position="87"/>
        <end position="132"/>
    </location>
</feature>
<protein>
    <recommendedName>
        <fullName evidence="3">Type I restriction enzyme R protein N-terminal domain-containing protein</fullName>
    </recommendedName>
</protein>
<gene>
    <name evidence="2" type="ORF">S12H4_24823</name>
</gene>
<proteinExistence type="predicted"/>
<name>X1RMI2_9ZZZZ</name>
<keyword evidence="1" id="KW-0175">Coiled coil</keyword>
<evidence type="ECO:0000256" key="1">
    <source>
        <dbReference type="SAM" id="Coils"/>
    </source>
</evidence>
<accession>X1RMI2</accession>
<organism evidence="2">
    <name type="scientific">marine sediment metagenome</name>
    <dbReference type="NCBI Taxonomy" id="412755"/>
    <lineage>
        <taxon>unclassified sequences</taxon>
        <taxon>metagenomes</taxon>
        <taxon>ecological metagenomes</taxon>
    </lineage>
</organism>